<evidence type="ECO:0000313" key="3">
    <source>
        <dbReference type="Proteomes" id="UP000195573"/>
    </source>
</evidence>
<dbReference type="GeneID" id="96740621"/>
<evidence type="ECO:0008006" key="5">
    <source>
        <dbReference type="Google" id="ProtNLM"/>
    </source>
</evidence>
<reference evidence="2 4" key="2">
    <citation type="submission" date="2019-08" db="EMBL/GenBank/DDBJ databases">
        <title>Bacillus genomes from the desert of Cuatro Cienegas, Coahuila.</title>
        <authorList>
            <person name="Olmedo-Alvarez G."/>
        </authorList>
    </citation>
    <scope>NUCLEOTIDE SEQUENCE [LARGE SCALE GENOMIC DNA]</scope>
    <source>
        <strain evidence="2 4">CH88_3T</strain>
    </source>
</reference>
<dbReference type="RefSeq" id="WP_088019612.1">
    <property type="nucleotide sequence ID" value="NZ_CP020880.1"/>
</dbReference>
<accession>A0A1Y0CRV0</accession>
<sequence length="142" mass="16553">MKTFRLVAISLVHGEEVEQLDLQDGLIINREYGKENWLIEALLPKSEPEKYEEFRDKEEMLHVQATISKPTNDPASFEAVVRQVAVMEDKMSILFEGELFRKNTNYHEKLLERLVNEGYNGDELVEAFKNKVKEKPVLEKSK</sequence>
<name>A0A1Y0CRV0_9BACI</name>
<dbReference type="AlphaFoldDB" id="A0A1Y0CRV0"/>
<reference evidence="1 3" key="1">
    <citation type="submission" date="2017-04" db="EMBL/GenBank/DDBJ databases">
        <title>Complete Genome Sequence of the Bacillus horikoshii 20a strain from Cuatro Cienegas, Coahuila, Mexico.</title>
        <authorList>
            <person name="Zarza E."/>
            <person name="Alcaraz L.D."/>
            <person name="Aguilar-Salinas B."/>
            <person name="Islas A."/>
            <person name="Olmedo-Alvarez G."/>
        </authorList>
    </citation>
    <scope>NUCLEOTIDE SEQUENCE [LARGE SCALE GENOMIC DNA]</scope>
    <source>
        <strain evidence="1 3">20a</strain>
    </source>
</reference>
<keyword evidence="3" id="KW-1185">Reference proteome</keyword>
<dbReference type="InterPro" id="IPR025573">
    <property type="entry name" value="YwpF"/>
</dbReference>
<dbReference type="Proteomes" id="UP000323393">
    <property type="component" value="Unassembled WGS sequence"/>
</dbReference>
<organism evidence="2 4">
    <name type="scientific">Sutcliffiella horikoshii</name>
    <dbReference type="NCBI Taxonomy" id="79883"/>
    <lineage>
        <taxon>Bacteria</taxon>
        <taxon>Bacillati</taxon>
        <taxon>Bacillota</taxon>
        <taxon>Bacilli</taxon>
        <taxon>Bacillales</taxon>
        <taxon>Bacillaceae</taxon>
        <taxon>Sutcliffiella</taxon>
    </lineage>
</organism>
<evidence type="ECO:0000313" key="4">
    <source>
        <dbReference type="Proteomes" id="UP000323393"/>
    </source>
</evidence>
<evidence type="ECO:0000313" key="2">
    <source>
        <dbReference type="EMBL" id="TYS59938.1"/>
    </source>
</evidence>
<evidence type="ECO:0000313" key="1">
    <source>
        <dbReference type="EMBL" id="ART78120.1"/>
    </source>
</evidence>
<proteinExistence type="predicted"/>
<protein>
    <recommendedName>
        <fullName evidence="5">YwpF-like protein</fullName>
    </recommendedName>
</protein>
<dbReference type="EMBL" id="CP020880">
    <property type="protein sequence ID" value="ART78120.1"/>
    <property type="molecule type" value="Genomic_DNA"/>
</dbReference>
<dbReference type="Proteomes" id="UP000195573">
    <property type="component" value="Chromosome"/>
</dbReference>
<dbReference type="EMBL" id="VTEU01000002">
    <property type="protein sequence ID" value="TYS59938.1"/>
    <property type="molecule type" value="Genomic_DNA"/>
</dbReference>
<dbReference type="KEGG" id="bhk:B4U37_19670"/>
<dbReference type="Pfam" id="PF14183">
    <property type="entry name" value="YwpF"/>
    <property type="match status" value="1"/>
</dbReference>
<gene>
    <name evidence="1" type="ORF">B4U37_19670</name>
    <name evidence="2" type="ORF">FZC74_07225</name>
</gene>